<dbReference type="InterPro" id="IPR046348">
    <property type="entry name" value="SIS_dom_sf"/>
</dbReference>
<name>A0AAX4FWR2_9EURY</name>
<evidence type="ECO:0000259" key="12">
    <source>
        <dbReference type="PROSITE" id="PS51278"/>
    </source>
</evidence>
<dbReference type="Proteomes" id="UP001305652">
    <property type="component" value="Chromosome"/>
</dbReference>
<dbReference type="InterPro" id="IPR047084">
    <property type="entry name" value="GFAT_N"/>
</dbReference>
<dbReference type="InterPro" id="IPR017932">
    <property type="entry name" value="GATase_2_dom"/>
</dbReference>
<dbReference type="PROSITE" id="PS51464">
    <property type="entry name" value="SIS"/>
    <property type="match status" value="2"/>
</dbReference>
<evidence type="ECO:0000256" key="1">
    <source>
        <dbReference type="ARBA" id="ARBA00001031"/>
    </source>
</evidence>
<sequence>MCGIVGYTGRRAATPILVRGLKRLEYRGYDSFGIATVGSAIEVYKKAGRIPDSGVVPVDLAGCTGIGHTRWATHGEPNEINAHPHVDCGGRIAVVHNGVIENYAELKRSLQERGHTFRSETDTEVIAHLIEERYDGDLLAAVNAVLPLLRGSYAILVIADDRQRVVAARDASPLVLGIGDDEVFAASDMTPLLEYTERVIFLEDGDVADLTPCRCTIYSGGRKVERPVELINWCLEDTRKGGFPHYMLKEIYEQPQSFYETLRAGVDERVRNLVMEADEITLVACGTSYHTALVFKYLAESLCGIPVRVEMGSEFKYFTPPLHGLVIAVSQSGETADTIAALKMAKARNCPTLAITNMQGSTVTRIADETMLMRAGPEIGVAATKSYTAQLAALMQIVNLRCEGAFDDALSHAHLAIGDVLLQDVHEAVTLCSKAKHVFFVGRGPFYAVALEGALKMKEISYVHAEGYAAGELKHGPFALLTPETPVVAICTPGPTYGVMVSNIKEMKARRAPIIAIGVAGDTELPEIVDIFIPIPDTHLLVQVLTASVVLQLLAYHTACALERDVDKPRNLAKSVTVE</sequence>
<dbReference type="InterPro" id="IPR035490">
    <property type="entry name" value="GlmS/FrlB_SIS"/>
</dbReference>
<dbReference type="GeneID" id="85732218"/>
<evidence type="ECO:0000256" key="7">
    <source>
        <dbReference type="ARBA" id="ARBA00022679"/>
    </source>
</evidence>
<feature type="domain" description="SIS" evidence="13">
    <location>
        <begin position="428"/>
        <end position="569"/>
    </location>
</feature>
<dbReference type="PANTHER" id="PTHR10937:SF0">
    <property type="entry name" value="GLUTAMINE--FRUCTOSE-6-PHOSPHATE TRANSAMINASE (ISOMERIZING)"/>
    <property type="match status" value="1"/>
</dbReference>
<dbReference type="RefSeq" id="WP_318622165.1">
    <property type="nucleotide sequence ID" value="NZ_CP137642.1"/>
</dbReference>
<comment type="catalytic activity">
    <reaction evidence="1 11">
        <text>D-fructose 6-phosphate + L-glutamine = D-glucosamine 6-phosphate + L-glutamate</text>
        <dbReference type="Rhea" id="RHEA:13237"/>
        <dbReference type="ChEBI" id="CHEBI:29985"/>
        <dbReference type="ChEBI" id="CHEBI:58359"/>
        <dbReference type="ChEBI" id="CHEBI:58725"/>
        <dbReference type="ChEBI" id="CHEBI:61527"/>
        <dbReference type="EC" id="2.6.1.16"/>
    </reaction>
</comment>
<dbReference type="GO" id="GO:0005975">
    <property type="term" value="P:carbohydrate metabolic process"/>
    <property type="evidence" value="ECO:0007669"/>
    <property type="project" value="UniProtKB-UniRule"/>
</dbReference>
<dbReference type="SUPFAM" id="SSF53697">
    <property type="entry name" value="SIS domain"/>
    <property type="match status" value="1"/>
</dbReference>
<evidence type="ECO:0000256" key="4">
    <source>
        <dbReference type="ARBA" id="ARBA00016090"/>
    </source>
</evidence>
<dbReference type="CDD" id="cd05009">
    <property type="entry name" value="SIS_GlmS_GlmD_2"/>
    <property type="match status" value="1"/>
</dbReference>
<evidence type="ECO:0000259" key="13">
    <source>
        <dbReference type="PROSITE" id="PS51464"/>
    </source>
</evidence>
<dbReference type="SUPFAM" id="SSF56235">
    <property type="entry name" value="N-terminal nucleophile aminohydrolases (Ntn hydrolases)"/>
    <property type="match status" value="1"/>
</dbReference>
<dbReference type="HAMAP" id="MF_00164">
    <property type="entry name" value="GlmS"/>
    <property type="match status" value="1"/>
</dbReference>
<dbReference type="EMBL" id="CP137642">
    <property type="protein sequence ID" value="WOX58344.1"/>
    <property type="molecule type" value="Genomic_DNA"/>
</dbReference>
<comment type="function">
    <text evidence="10 11">Catalyzes the first step in hexosamine metabolism, converting fructose-6P into glucosamine-6P using glutamine as a nitrogen source.</text>
</comment>
<keyword evidence="8" id="KW-0677">Repeat</keyword>
<dbReference type="KEGG" id="mrc:R6Y96_03635"/>
<feature type="active site" description="Nucleophile; for GATase activity" evidence="11">
    <location>
        <position position="2"/>
    </location>
</feature>
<dbReference type="PROSITE" id="PS51278">
    <property type="entry name" value="GATASE_TYPE_2"/>
    <property type="match status" value="1"/>
</dbReference>
<dbReference type="Gene3D" id="3.60.20.10">
    <property type="entry name" value="Glutamine Phosphoribosylpyrophosphate, subunit 1, domain 1"/>
    <property type="match status" value="1"/>
</dbReference>
<keyword evidence="9" id="KW-0315">Glutamine amidotransferase</keyword>
<gene>
    <name evidence="11 14" type="primary">glmS</name>
    <name evidence="14" type="ORF">R6Y96_03635</name>
</gene>
<feature type="active site" description="For Fru-6P isomerization activity" evidence="11">
    <location>
        <position position="574"/>
    </location>
</feature>
<dbReference type="NCBIfam" id="TIGR01135">
    <property type="entry name" value="glmS"/>
    <property type="match status" value="1"/>
</dbReference>
<keyword evidence="6 11" id="KW-0032">Aminotransferase</keyword>
<evidence type="ECO:0000256" key="11">
    <source>
        <dbReference type="HAMAP-Rule" id="MF_00164"/>
    </source>
</evidence>
<dbReference type="Pfam" id="PF01380">
    <property type="entry name" value="SIS"/>
    <property type="match status" value="2"/>
</dbReference>
<dbReference type="NCBIfam" id="NF001484">
    <property type="entry name" value="PRK00331.1"/>
    <property type="match status" value="1"/>
</dbReference>
<organism evidence="14 15">
    <name type="scientific">Methanoculleus receptaculi</name>
    <dbReference type="NCBI Taxonomy" id="394967"/>
    <lineage>
        <taxon>Archaea</taxon>
        <taxon>Methanobacteriati</taxon>
        <taxon>Methanobacteriota</taxon>
        <taxon>Stenosarchaea group</taxon>
        <taxon>Methanomicrobia</taxon>
        <taxon>Methanomicrobiales</taxon>
        <taxon>Methanomicrobiaceae</taxon>
        <taxon>Methanoculleus</taxon>
    </lineage>
</organism>
<dbReference type="FunFam" id="3.40.50.10490:FF:000001">
    <property type="entry name" value="Glutamine--fructose-6-phosphate aminotransferase [isomerizing]"/>
    <property type="match status" value="1"/>
</dbReference>
<keyword evidence="5 11" id="KW-0963">Cytoplasm</keyword>
<dbReference type="InterPro" id="IPR001347">
    <property type="entry name" value="SIS_dom"/>
</dbReference>
<evidence type="ECO:0000256" key="8">
    <source>
        <dbReference type="ARBA" id="ARBA00022737"/>
    </source>
</evidence>
<dbReference type="GO" id="GO:0097367">
    <property type="term" value="F:carbohydrate derivative binding"/>
    <property type="evidence" value="ECO:0007669"/>
    <property type="project" value="InterPro"/>
</dbReference>
<keyword evidence="15" id="KW-1185">Reference proteome</keyword>
<dbReference type="GO" id="GO:0006047">
    <property type="term" value="P:UDP-N-acetylglucosamine metabolic process"/>
    <property type="evidence" value="ECO:0007669"/>
    <property type="project" value="TreeGrafter"/>
</dbReference>
<accession>A0AAX4FWR2</accession>
<dbReference type="EC" id="2.6.1.16" evidence="3 11"/>
<evidence type="ECO:0000313" key="15">
    <source>
        <dbReference type="Proteomes" id="UP001305652"/>
    </source>
</evidence>
<dbReference type="AlphaFoldDB" id="A0AAX4FWR2"/>
<dbReference type="Gene3D" id="3.40.50.10490">
    <property type="entry name" value="Glucose-6-phosphate isomerase like protein, domain 1"/>
    <property type="match status" value="2"/>
</dbReference>
<dbReference type="InterPro" id="IPR035466">
    <property type="entry name" value="GlmS/AgaS_SIS"/>
</dbReference>
<evidence type="ECO:0000256" key="10">
    <source>
        <dbReference type="ARBA" id="ARBA00055466"/>
    </source>
</evidence>
<dbReference type="Pfam" id="PF13522">
    <property type="entry name" value="GATase_6"/>
    <property type="match status" value="1"/>
</dbReference>
<keyword evidence="7 11" id="KW-0808">Transferase</keyword>
<dbReference type="PANTHER" id="PTHR10937">
    <property type="entry name" value="GLUCOSAMINE--FRUCTOSE-6-PHOSPHATE AMINOTRANSFERASE, ISOMERIZING"/>
    <property type="match status" value="1"/>
</dbReference>
<evidence type="ECO:0000256" key="9">
    <source>
        <dbReference type="ARBA" id="ARBA00022962"/>
    </source>
</evidence>
<proteinExistence type="inferred from homology"/>
<evidence type="ECO:0000256" key="2">
    <source>
        <dbReference type="ARBA" id="ARBA00004496"/>
    </source>
</evidence>
<dbReference type="GO" id="GO:0004360">
    <property type="term" value="F:glutamine-fructose-6-phosphate transaminase (isomerizing) activity"/>
    <property type="evidence" value="ECO:0007669"/>
    <property type="project" value="UniProtKB-UniRule"/>
</dbReference>
<dbReference type="InterPro" id="IPR005855">
    <property type="entry name" value="GFAT"/>
</dbReference>
<evidence type="ECO:0000256" key="6">
    <source>
        <dbReference type="ARBA" id="ARBA00022576"/>
    </source>
</evidence>
<dbReference type="GO" id="GO:0006487">
    <property type="term" value="P:protein N-linked glycosylation"/>
    <property type="evidence" value="ECO:0007669"/>
    <property type="project" value="TreeGrafter"/>
</dbReference>
<evidence type="ECO:0000256" key="3">
    <source>
        <dbReference type="ARBA" id="ARBA00012916"/>
    </source>
</evidence>
<comment type="subcellular location">
    <subcellularLocation>
        <location evidence="2 11">Cytoplasm</location>
    </subcellularLocation>
</comment>
<dbReference type="CDD" id="cd05008">
    <property type="entry name" value="SIS_GlmS_GlmD_1"/>
    <property type="match status" value="1"/>
</dbReference>
<dbReference type="GO" id="GO:0006002">
    <property type="term" value="P:fructose 6-phosphate metabolic process"/>
    <property type="evidence" value="ECO:0007669"/>
    <property type="project" value="TreeGrafter"/>
</dbReference>
<feature type="initiator methionine" description="Removed" evidence="11">
    <location>
        <position position="1"/>
    </location>
</feature>
<feature type="domain" description="Glutamine amidotransferase type-2" evidence="12">
    <location>
        <begin position="2"/>
        <end position="213"/>
    </location>
</feature>
<dbReference type="FunFam" id="3.60.20.10:FF:000006">
    <property type="entry name" value="Glutamine--fructose-6-phosphate aminotransferase [isomerizing]"/>
    <property type="match status" value="1"/>
</dbReference>
<comment type="subunit">
    <text evidence="11">Homodimer.</text>
</comment>
<protein>
    <recommendedName>
        <fullName evidence="4 11">Glutamine--fructose-6-phosphate aminotransferase [isomerizing]</fullName>
        <ecNumber evidence="3 11">2.6.1.16</ecNumber>
    </recommendedName>
    <alternativeName>
        <fullName evidence="11">D-fructose-6-phosphate amidotransferase</fullName>
    </alternativeName>
    <alternativeName>
        <fullName evidence="11">GFAT</fullName>
    </alternativeName>
    <alternativeName>
        <fullName evidence="11">Glucosamine-6-phosphate synthase</fullName>
    </alternativeName>
    <alternativeName>
        <fullName evidence="11">Hexosephosphate aminotransferase</fullName>
    </alternativeName>
    <alternativeName>
        <fullName evidence="11">L-glutamine--D-fructose-6-phosphate amidotransferase</fullName>
    </alternativeName>
</protein>
<evidence type="ECO:0000256" key="5">
    <source>
        <dbReference type="ARBA" id="ARBA00022490"/>
    </source>
</evidence>
<dbReference type="InterPro" id="IPR029055">
    <property type="entry name" value="Ntn_hydrolases_N"/>
</dbReference>
<dbReference type="CDD" id="cd00714">
    <property type="entry name" value="GFAT"/>
    <property type="match status" value="1"/>
</dbReference>
<evidence type="ECO:0000313" key="14">
    <source>
        <dbReference type="EMBL" id="WOX58344.1"/>
    </source>
</evidence>
<dbReference type="GO" id="GO:0005737">
    <property type="term" value="C:cytoplasm"/>
    <property type="evidence" value="ECO:0007669"/>
    <property type="project" value="UniProtKB-SubCell"/>
</dbReference>
<reference evidence="14 15" key="1">
    <citation type="submission" date="2023-10" db="EMBL/GenBank/DDBJ databases">
        <title>The complete genome sequence of Methanoculleus receptaculi DSM 18860.</title>
        <authorList>
            <person name="Lai S.-J."/>
            <person name="You Y.-T."/>
            <person name="Chen S.-C."/>
        </authorList>
    </citation>
    <scope>NUCLEOTIDE SEQUENCE [LARGE SCALE GENOMIC DNA]</scope>
    <source>
        <strain evidence="14 15">DSM 18860</strain>
    </source>
</reference>
<feature type="domain" description="SIS" evidence="13">
    <location>
        <begin position="270"/>
        <end position="411"/>
    </location>
</feature>